<feature type="region of interest" description="Disordered" evidence="1">
    <location>
        <begin position="46"/>
        <end position="85"/>
    </location>
</feature>
<evidence type="ECO:0000313" key="3">
    <source>
        <dbReference type="EMBL" id="KZP13195.1"/>
    </source>
</evidence>
<keyword evidence="4" id="KW-1185">Reference proteome</keyword>
<dbReference type="EMBL" id="KV417636">
    <property type="protein sequence ID" value="KZP13190.1"/>
    <property type="molecule type" value="Genomic_DNA"/>
</dbReference>
<gene>
    <name evidence="2" type="ORF">FIBSPDRAFT_869496</name>
    <name evidence="3" type="ORF">FIBSPDRAFT_869502</name>
</gene>
<evidence type="ECO:0000313" key="2">
    <source>
        <dbReference type="EMBL" id="KZP13190.1"/>
    </source>
</evidence>
<dbReference type="Proteomes" id="UP000076532">
    <property type="component" value="Unassembled WGS sequence"/>
</dbReference>
<dbReference type="EMBL" id="KV417636">
    <property type="protein sequence ID" value="KZP13195.1"/>
    <property type="molecule type" value="Genomic_DNA"/>
</dbReference>
<protein>
    <submittedName>
        <fullName evidence="2">Uncharacterized protein</fullName>
    </submittedName>
</protein>
<reference evidence="2 4" key="1">
    <citation type="journal article" date="2016" name="Mol. Biol. Evol.">
        <title>Comparative Genomics of Early-Diverging Mushroom-Forming Fungi Provides Insights into the Origins of Lignocellulose Decay Capabilities.</title>
        <authorList>
            <person name="Nagy L.G."/>
            <person name="Riley R."/>
            <person name="Tritt A."/>
            <person name="Adam C."/>
            <person name="Daum C."/>
            <person name="Floudas D."/>
            <person name="Sun H."/>
            <person name="Yadav J.S."/>
            <person name="Pangilinan J."/>
            <person name="Larsson K.H."/>
            <person name="Matsuura K."/>
            <person name="Barry K."/>
            <person name="Labutti K."/>
            <person name="Kuo R."/>
            <person name="Ohm R.A."/>
            <person name="Bhattacharya S.S."/>
            <person name="Shirouzu T."/>
            <person name="Yoshinaga Y."/>
            <person name="Martin F.M."/>
            <person name="Grigoriev I.V."/>
            <person name="Hibbett D.S."/>
        </authorList>
    </citation>
    <scope>NUCLEOTIDE SEQUENCE [LARGE SCALE GENOMIC DNA]</scope>
    <source>
        <strain evidence="2 4">CBS 109695</strain>
    </source>
</reference>
<accession>A0A166C1E8</accession>
<sequence length="85" mass="9853">MLRYSTTRRHVHVDLNNTIPRRHSNAIYNLSIALLRLTFLPPTVSSTSAAHGPFHQPLTRSFRRQDPQTRTQIRTGRSPEPMLKH</sequence>
<name>A0A166C1E8_9AGAM</name>
<organism evidence="2 4">
    <name type="scientific">Athelia psychrophila</name>
    <dbReference type="NCBI Taxonomy" id="1759441"/>
    <lineage>
        <taxon>Eukaryota</taxon>
        <taxon>Fungi</taxon>
        <taxon>Dikarya</taxon>
        <taxon>Basidiomycota</taxon>
        <taxon>Agaricomycotina</taxon>
        <taxon>Agaricomycetes</taxon>
        <taxon>Agaricomycetidae</taxon>
        <taxon>Atheliales</taxon>
        <taxon>Atheliaceae</taxon>
        <taxon>Athelia</taxon>
    </lineage>
</organism>
<evidence type="ECO:0000313" key="4">
    <source>
        <dbReference type="Proteomes" id="UP000076532"/>
    </source>
</evidence>
<proteinExistence type="predicted"/>
<dbReference type="AlphaFoldDB" id="A0A166C1E8"/>
<evidence type="ECO:0000256" key="1">
    <source>
        <dbReference type="SAM" id="MobiDB-lite"/>
    </source>
</evidence>